<evidence type="ECO:0000256" key="3">
    <source>
        <dbReference type="ARBA" id="ARBA00022448"/>
    </source>
</evidence>
<protein>
    <submittedName>
        <fullName evidence="13">Uncharacterized protein</fullName>
    </submittedName>
</protein>
<dbReference type="Pfam" id="PF03189">
    <property type="entry name" value="Otopetrin"/>
    <property type="match status" value="1"/>
</dbReference>
<sequence>MGIINVDFCLRSIMLRRSGVYIVNEPKDLDTTENGGPDHVYLNKMSEEGENGVATELAPEPEMIGVPVEVPPPAEPLPEQKRQKKTISTVYRSALVKLLCGVYALIVVVLGVVFATATALTDVFLLYLYIVSLIILIYFTLGLLSGVKVKNNYFEPNIRISIRNDGKVHKSPTSSPYPVRANNEDEQPLDQDKREENGEQISVASYHSHLELPPPGGVAHAGEGINFYLRLGALALNGSCYEDETLSRSASPYLFPCTIIYSIIAAGIIYRLYQYIGVRIRQRWPSHTSLTSSVPAGAAAIDCEKANKGLFLGLLVAVLTLIALATFFVFESRVGDFSTAIKVFFTTEIILMVVTSVGIVWGYCRLSQLKFLKTIFFSVDSVLLLVALAGSYIYLCFTLISVCSNFTSVTLINILCLVTIAIALIQITIQTIFILDGLCRCAENDDQMIAKPGRAVVTFLLICNLALWTVSMFEVKKTRVIGMHEDFYGILAWNVITHMCVPLAIFYRFHSAICLSKIWYNAYQKEKIP</sequence>
<evidence type="ECO:0000256" key="12">
    <source>
        <dbReference type="SAM" id="Phobius"/>
    </source>
</evidence>
<dbReference type="PANTHER" id="PTHR21522:SF32">
    <property type="entry name" value="OTOPETRIN-2"/>
    <property type="match status" value="1"/>
</dbReference>
<reference evidence="13 14" key="1">
    <citation type="submission" date="2022-12" db="EMBL/GenBank/DDBJ databases">
        <title>Chromosome-level genome of Tegillarca granosa.</title>
        <authorList>
            <person name="Kim J."/>
        </authorList>
    </citation>
    <scope>NUCLEOTIDE SEQUENCE [LARGE SCALE GENOMIC DNA]</scope>
    <source>
        <strain evidence="13">Teg-2019</strain>
        <tissue evidence="13">Adductor muscle</tissue>
    </source>
</reference>
<feature type="transmembrane region" description="Helical" evidence="12">
    <location>
        <begin position="412"/>
        <end position="435"/>
    </location>
</feature>
<dbReference type="InterPro" id="IPR004878">
    <property type="entry name" value="Otopetrin"/>
</dbReference>
<name>A0ABQ9E4I5_TEGGR</name>
<feature type="transmembrane region" description="Helical" evidence="12">
    <location>
        <begin position="123"/>
        <end position="144"/>
    </location>
</feature>
<organism evidence="13 14">
    <name type="scientific">Tegillarca granosa</name>
    <name type="common">Malaysian cockle</name>
    <name type="synonym">Anadara granosa</name>
    <dbReference type="NCBI Taxonomy" id="220873"/>
    <lineage>
        <taxon>Eukaryota</taxon>
        <taxon>Metazoa</taxon>
        <taxon>Spiralia</taxon>
        <taxon>Lophotrochozoa</taxon>
        <taxon>Mollusca</taxon>
        <taxon>Bivalvia</taxon>
        <taxon>Autobranchia</taxon>
        <taxon>Pteriomorphia</taxon>
        <taxon>Arcoida</taxon>
        <taxon>Arcoidea</taxon>
        <taxon>Arcidae</taxon>
        <taxon>Tegillarca</taxon>
    </lineage>
</organism>
<keyword evidence="14" id="KW-1185">Reference proteome</keyword>
<evidence type="ECO:0000313" key="13">
    <source>
        <dbReference type="EMBL" id="KAJ8298420.1"/>
    </source>
</evidence>
<dbReference type="Proteomes" id="UP001217089">
    <property type="component" value="Unassembled WGS sequence"/>
</dbReference>
<evidence type="ECO:0000256" key="6">
    <source>
        <dbReference type="ARBA" id="ARBA00022781"/>
    </source>
</evidence>
<evidence type="ECO:0000256" key="11">
    <source>
        <dbReference type="SAM" id="MobiDB-lite"/>
    </source>
</evidence>
<evidence type="ECO:0000256" key="8">
    <source>
        <dbReference type="ARBA" id="ARBA00023065"/>
    </source>
</evidence>
<keyword evidence="9 12" id="KW-0472">Membrane</keyword>
<evidence type="ECO:0000256" key="2">
    <source>
        <dbReference type="ARBA" id="ARBA00006513"/>
    </source>
</evidence>
<gene>
    <name evidence="13" type="ORF">KUTeg_024951</name>
</gene>
<keyword evidence="7 12" id="KW-1133">Transmembrane helix</keyword>
<feature type="transmembrane region" description="Helical" evidence="12">
    <location>
        <begin position="375"/>
        <end position="400"/>
    </location>
</feature>
<evidence type="ECO:0000256" key="10">
    <source>
        <dbReference type="ARBA" id="ARBA00023303"/>
    </source>
</evidence>
<evidence type="ECO:0000256" key="1">
    <source>
        <dbReference type="ARBA" id="ARBA00004651"/>
    </source>
</evidence>
<keyword evidence="6" id="KW-0375">Hydrogen ion transport</keyword>
<comment type="caution">
    <text evidence="13">The sequence shown here is derived from an EMBL/GenBank/DDBJ whole genome shotgun (WGS) entry which is preliminary data.</text>
</comment>
<evidence type="ECO:0000313" key="14">
    <source>
        <dbReference type="Proteomes" id="UP001217089"/>
    </source>
</evidence>
<feature type="transmembrane region" description="Helical" evidence="12">
    <location>
        <begin position="342"/>
        <end position="363"/>
    </location>
</feature>
<feature type="transmembrane region" description="Helical" evidence="12">
    <location>
        <begin position="310"/>
        <end position="330"/>
    </location>
</feature>
<keyword evidence="4" id="KW-1003">Cell membrane</keyword>
<accession>A0ABQ9E4I5</accession>
<evidence type="ECO:0000256" key="4">
    <source>
        <dbReference type="ARBA" id="ARBA00022475"/>
    </source>
</evidence>
<feature type="transmembrane region" description="Helical" evidence="12">
    <location>
        <begin position="94"/>
        <end position="117"/>
    </location>
</feature>
<comment type="subcellular location">
    <subcellularLocation>
        <location evidence="1">Cell membrane</location>
        <topology evidence="1">Multi-pass membrane protein</topology>
    </subcellularLocation>
</comment>
<keyword evidence="8" id="KW-0406">Ion transport</keyword>
<feature type="region of interest" description="Disordered" evidence="11">
    <location>
        <begin position="165"/>
        <end position="195"/>
    </location>
</feature>
<evidence type="ECO:0000256" key="5">
    <source>
        <dbReference type="ARBA" id="ARBA00022692"/>
    </source>
</evidence>
<proteinExistence type="inferred from homology"/>
<keyword evidence="5 12" id="KW-0812">Transmembrane</keyword>
<feature type="transmembrane region" description="Helical" evidence="12">
    <location>
        <begin position="455"/>
        <end position="475"/>
    </location>
</feature>
<keyword evidence="10" id="KW-0407">Ion channel</keyword>
<feature type="transmembrane region" description="Helical" evidence="12">
    <location>
        <begin position="487"/>
        <end position="507"/>
    </location>
</feature>
<evidence type="ECO:0000256" key="7">
    <source>
        <dbReference type="ARBA" id="ARBA00022989"/>
    </source>
</evidence>
<dbReference type="PANTHER" id="PTHR21522">
    <property type="entry name" value="PROTON CHANNEL OTOP"/>
    <property type="match status" value="1"/>
</dbReference>
<feature type="transmembrane region" description="Helical" evidence="12">
    <location>
        <begin position="253"/>
        <end position="273"/>
    </location>
</feature>
<dbReference type="EMBL" id="JARBDR010000923">
    <property type="protein sequence ID" value="KAJ8298420.1"/>
    <property type="molecule type" value="Genomic_DNA"/>
</dbReference>
<evidence type="ECO:0000256" key="9">
    <source>
        <dbReference type="ARBA" id="ARBA00023136"/>
    </source>
</evidence>
<keyword evidence="3" id="KW-0813">Transport</keyword>
<comment type="similarity">
    <text evidence="2">Belongs to the otopetrin family.</text>
</comment>